<name>M4BWK6_HYAAE</name>
<feature type="transmembrane region" description="Helical" evidence="1">
    <location>
        <begin position="120"/>
        <end position="140"/>
    </location>
</feature>
<feature type="signal peptide" evidence="2">
    <location>
        <begin position="1"/>
        <end position="30"/>
    </location>
</feature>
<keyword evidence="2" id="KW-0732">Signal</keyword>
<evidence type="ECO:0000313" key="5">
    <source>
        <dbReference type="Proteomes" id="UP000011713"/>
    </source>
</evidence>
<reference evidence="4" key="3">
    <citation type="submission" date="2015-06" db="UniProtKB">
        <authorList>
            <consortium name="EnsemblProtists"/>
        </authorList>
    </citation>
    <scope>IDENTIFICATION</scope>
    <source>
        <strain evidence="4">Emoy2</strain>
    </source>
</reference>
<keyword evidence="1" id="KW-0472">Membrane</keyword>
<sequence>MDDPVCGRLPRCTVFFVLLLLLVSLSSVSAASETLHDETTRSPTPSLATSNITADATTNSVAEDEESSKTLLHEKLAVLEACGWLVLLLYTPLSLAVAWRTSLHFLHSSRNAKKAFHVTLLVSTLLQLPEAIEWICYPMLTEWKAMYVCRLYPLLLLSFCKSYLAICWAGVVAAGRPMAQRRTSKLIVVFNSLLLLWGVMVPILLSGYRDDGDGQYSFMKSKLRGILLYSGVVVVLTYGILLGYQGFRLRRRLLHARGTVLASSVEKSLNQLMLAIVIFIVSDMARLLALVLNLSGAAMSMIVHLILYSILPNVLPTICMLYLMRRVTGRGSSHEGVSHVKGLGDKYTLSKKHLPDSCSDESSRRCTGSDIALYAHNESAVAAMEWDFQNQPRYLRQQQDPIYSTREARQTPALCWVHESTELC</sequence>
<feature type="transmembrane region" description="Helical" evidence="1">
    <location>
        <begin position="301"/>
        <end position="323"/>
    </location>
</feature>
<feature type="transmembrane region" description="Helical" evidence="1">
    <location>
        <begin position="76"/>
        <end position="99"/>
    </location>
</feature>
<feature type="transmembrane region" description="Helical" evidence="1">
    <location>
        <begin position="152"/>
        <end position="174"/>
    </location>
</feature>
<gene>
    <name evidence="3" type="primary">HaRxLL129b</name>
</gene>
<dbReference type="EMBL" id="AB922444">
    <property type="protein sequence ID" value="BAP69020.1"/>
    <property type="molecule type" value="mRNA"/>
</dbReference>
<organism evidence="4 5">
    <name type="scientific">Hyaloperonospora arabidopsidis (strain Emoy2)</name>
    <name type="common">Downy mildew agent</name>
    <name type="synonym">Peronospora arabidopsidis</name>
    <dbReference type="NCBI Taxonomy" id="559515"/>
    <lineage>
        <taxon>Eukaryota</taxon>
        <taxon>Sar</taxon>
        <taxon>Stramenopiles</taxon>
        <taxon>Oomycota</taxon>
        <taxon>Peronosporomycetes</taxon>
        <taxon>Peronosporales</taxon>
        <taxon>Peronosporaceae</taxon>
        <taxon>Hyaloperonospora</taxon>
    </lineage>
</organism>
<feature type="transmembrane region" description="Helical" evidence="1">
    <location>
        <begin position="186"/>
        <end position="206"/>
    </location>
</feature>
<evidence type="ECO:0000313" key="3">
    <source>
        <dbReference type="EMBL" id="BAP69020.1"/>
    </source>
</evidence>
<keyword evidence="5" id="KW-1185">Reference proteome</keyword>
<dbReference type="eggNOG" id="ENOG502RYPJ">
    <property type="taxonomic scope" value="Eukaryota"/>
</dbReference>
<dbReference type="Proteomes" id="UP000011713">
    <property type="component" value="Unassembled WGS sequence"/>
</dbReference>
<dbReference type="InParanoid" id="M4BWK6"/>
<protein>
    <submittedName>
        <fullName evidence="3">RxLR effector candidate protein</fullName>
    </submittedName>
</protein>
<reference evidence="5" key="1">
    <citation type="journal article" date="2010" name="Science">
        <title>Signatures of adaptation to obligate biotrophy in the Hyaloperonospora arabidopsidis genome.</title>
        <authorList>
            <person name="Baxter L."/>
            <person name="Tripathy S."/>
            <person name="Ishaque N."/>
            <person name="Boot N."/>
            <person name="Cabral A."/>
            <person name="Kemen E."/>
            <person name="Thines M."/>
            <person name="Ah-Fong A."/>
            <person name="Anderson R."/>
            <person name="Badejoko W."/>
            <person name="Bittner-Eddy P."/>
            <person name="Boore J.L."/>
            <person name="Chibucos M.C."/>
            <person name="Coates M."/>
            <person name="Dehal P."/>
            <person name="Delehaunty K."/>
            <person name="Dong S."/>
            <person name="Downton P."/>
            <person name="Dumas B."/>
            <person name="Fabro G."/>
            <person name="Fronick C."/>
            <person name="Fuerstenberg S.I."/>
            <person name="Fulton L."/>
            <person name="Gaulin E."/>
            <person name="Govers F."/>
            <person name="Hughes L."/>
            <person name="Humphray S."/>
            <person name="Jiang R.H."/>
            <person name="Judelson H."/>
            <person name="Kamoun S."/>
            <person name="Kyung K."/>
            <person name="Meijer H."/>
            <person name="Minx P."/>
            <person name="Morris P."/>
            <person name="Nelson J."/>
            <person name="Phuntumart V."/>
            <person name="Qutob D."/>
            <person name="Rehmany A."/>
            <person name="Rougon-Cardoso A."/>
            <person name="Ryden P."/>
            <person name="Torto-Alalibo T."/>
            <person name="Studholme D."/>
            <person name="Wang Y."/>
            <person name="Win J."/>
            <person name="Wood J."/>
            <person name="Clifton S.W."/>
            <person name="Rogers J."/>
            <person name="Van den Ackerveken G."/>
            <person name="Jones J.D."/>
            <person name="McDowell J.M."/>
            <person name="Beynon J."/>
            <person name="Tyler B.M."/>
        </authorList>
    </citation>
    <scope>NUCLEOTIDE SEQUENCE [LARGE SCALE GENOMIC DNA]</scope>
    <source>
        <strain evidence="5">Emoy2</strain>
    </source>
</reference>
<keyword evidence="1" id="KW-0812">Transmembrane</keyword>
<evidence type="ECO:0000256" key="1">
    <source>
        <dbReference type="SAM" id="Phobius"/>
    </source>
</evidence>
<feature type="transmembrane region" description="Helical" evidence="1">
    <location>
        <begin position="268"/>
        <end position="289"/>
    </location>
</feature>
<dbReference type="EMBL" id="JH598005">
    <property type="status" value="NOT_ANNOTATED_CDS"/>
    <property type="molecule type" value="Genomic_DNA"/>
</dbReference>
<evidence type="ECO:0000256" key="2">
    <source>
        <dbReference type="SAM" id="SignalP"/>
    </source>
</evidence>
<feature type="transmembrane region" description="Helical" evidence="1">
    <location>
        <begin position="226"/>
        <end position="247"/>
    </location>
</feature>
<evidence type="ECO:0000313" key="4">
    <source>
        <dbReference type="EnsemblProtists" id="HpaP810907"/>
    </source>
</evidence>
<dbReference type="HOGENOM" id="CLU_740749_0_0_1"/>
<reference evidence="3" key="2">
    <citation type="journal article" date="2014" name="PLoS Pathog.">
        <title>Expression profiling during arabidopsis/downy mildew interaction reveals a highly-expressed effector that attenuates responses to salicylic acid.</title>
        <authorList>
            <person name="Asai S."/>
            <person name="Rallapalli G."/>
            <person name="Piquerez S.J.M."/>
            <person name="Caillaud M.C."/>
            <person name="Furzer O.J."/>
            <person name="Ishaque N."/>
            <person name="Wirthmueller L."/>
            <person name="Fabro G."/>
            <person name="Shirasu K."/>
            <person name="Jones J.D.G."/>
        </authorList>
    </citation>
    <scope>NUCLEOTIDE SEQUENCE</scope>
    <source>
        <strain evidence="3">Emoy2</strain>
    </source>
</reference>
<proteinExistence type="evidence at transcript level"/>
<feature type="chain" id="PRO_5009704568" evidence="2">
    <location>
        <begin position="31"/>
        <end position="424"/>
    </location>
</feature>
<dbReference type="EnsemblProtists" id="HpaT810907">
    <property type="protein sequence ID" value="HpaP810907"/>
    <property type="gene ID" value="HpaG810907"/>
</dbReference>
<dbReference type="AlphaFoldDB" id="M4BWK6"/>
<accession>M4BWK6</accession>
<dbReference type="VEuPathDB" id="FungiDB:HpaG810907"/>
<keyword evidence="1" id="KW-1133">Transmembrane helix</keyword>